<proteinExistence type="predicted"/>
<dbReference type="EMBL" id="WNYA01019450">
    <property type="protein sequence ID" value="KAG8538655.1"/>
    <property type="molecule type" value="Genomic_DNA"/>
</dbReference>
<feature type="region of interest" description="Disordered" evidence="1">
    <location>
        <begin position="58"/>
        <end position="78"/>
    </location>
</feature>
<evidence type="ECO:0000313" key="4">
    <source>
        <dbReference type="Proteomes" id="UP000824782"/>
    </source>
</evidence>
<accession>A0AAV6YUL0</accession>
<dbReference type="AlphaFoldDB" id="A0AAV6YUL0"/>
<evidence type="ECO:0000256" key="1">
    <source>
        <dbReference type="SAM" id="MobiDB-lite"/>
    </source>
</evidence>
<feature type="non-terminal residue" evidence="3">
    <location>
        <position position="1"/>
    </location>
</feature>
<dbReference type="InterPro" id="IPR028002">
    <property type="entry name" value="Myb_DNA-bind_5"/>
</dbReference>
<dbReference type="Pfam" id="PF13873">
    <property type="entry name" value="Myb_DNA-bind_5"/>
    <property type="match status" value="1"/>
</dbReference>
<dbReference type="PANTHER" id="PTHR23098:SF22">
    <property type="entry name" value="MYB-LIKE DOMAIN-CONTAINING PROTEIN"/>
    <property type="match status" value="1"/>
</dbReference>
<gene>
    <name evidence="3" type="ORF">GDO81_022261</name>
</gene>
<reference evidence="3" key="1">
    <citation type="thesis" date="2020" institute="ProQuest LLC" country="789 East Eisenhower Parkway, Ann Arbor, MI, USA">
        <title>Comparative Genomics and Chromosome Evolution.</title>
        <authorList>
            <person name="Mudd A.B."/>
        </authorList>
    </citation>
    <scope>NUCLEOTIDE SEQUENCE</scope>
    <source>
        <strain evidence="3">237g6f4</strain>
        <tissue evidence="3">Blood</tissue>
    </source>
</reference>
<dbReference type="Proteomes" id="UP000824782">
    <property type="component" value="Unassembled WGS sequence"/>
</dbReference>
<sequence length="344" mass="37414">VVSHYNELFGKKSHHLPLRTKTHIWGKIASTINSLGVEKRSIAELKKKWHDTRRRSKEKISKMKVHQTASGGGPPTGVILDPVDELVISTYDNNNKQQTEEASNPEIMEFNPSGGVADSYKSEESDVDEYLPPPEVERIAMPEPDIEPENIGEDFPFLPSEANFLNQYMDGTFSFFNNLISTNRQICEAILSVQNVIKEGFTAIHSDLSQIKQAILSTKSKAPDGPIRDPATASGPSSFAQISPCAFLVSPNIVGLEKSTASNLVHTTVNDNTQNLSAVISSPPGIPLVSLPIPLQAGSAIIHSDLPSTSAGAANDTANVEVDIKIESPSVSPVSSERKLRRRR</sequence>
<organism evidence="3 4">
    <name type="scientific">Engystomops pustulosus</name>
    <name type="common">Tungara frog</name>
    <name type="synonym">Physalaemus pustulosus</name>
    <dbReference type="NCBI Taxonomy" id="76066"/>
    <lineage>
        <taxon>Eukaryota</taxon>
        <taxon>Metazoa</taxon>
        <taxon>Chordata</taxon>
        <taxon>Craniata</taxon>
        <taxon>Vertebrata</taxon>
        <taxon>Euteleostomi</taxon>
        <taxon>Amphibia</taxon>
        <taxon>Batrachia</taxon>
        <taxon>Anura</taxon>
        <taxon>Neobatrachia</taxon>
        <taxon>Hyloidea</taxon>
        <taxon>Leptodactylidae</taxon>
        <taxon>Leiuperinae</taxon>
        <taxon>Engystomops</taxon>
    </lineage>
</organism>
<dbReference type="PANTHER" id="PTHR23098">
    <property type="entry name" value="AGAP001331-PA-RELATED"/>
    <property type="match status" value="1"/>
</dbReference>
<dbReference type="GO" id="GO:0005634">
    <property type="term" value="C:nucleus"/>
    <property type="evidence" value="ECO:0007669"/>
    <property type="project" value="TreeGrafter"/>
</dbReference>
<evidence type="ECO:0000259" key="2">
    <source>
        <dbReference type="Pfam" id="PF13873"/>
    </source>
</evidence>
<protein>
    <recommendedName>
        <fullName evidence="2">Myb/SANT-like DNA-binding domain-containing protein</fullName>
    </recommendedName>
</protein>
<comment type="caution">
    <text evidence="3">The sequence shown here is derived from an EMBL/GenBank/DDBJ whole genome shotgun (WGS) entry which is preliminary data.</text>
</comment>
<evidence type="ECO:0000313" key="3">
    <source>
        <dbReference type="EMBL" id="KAG8538655.1"/>
    </source>
</evidence>
<feature type="domain" description="Myb/SANT-like DNA-binding" evidence="2">
    <location>
        <begin position="3"/>
        <end position="61"/>
    </location>
</feature>
<keyword evidence="4" id="KW-1185">Reference proteome</keyword>
<name>A0AAV6YUL0_ENGPU</name>